<evidence type="ECO:0000313" key="1">
    <source>
        <dbReference type="EMBL" id="KYO42992.1"/>
    </source>
</evidence>
<protein>
    <submittedName>
        <fullName evidence="1">Uncharacterized protein</fullName>
    </submittedName>
</protein>
<gene>
    <name evidence="1" type="ORF">Y1Q_0016109</name>
</gene>
<evidence type="ECO:0000313" key="2">
    <source>
        <dbReference type="Proteomes" id="UP000050525"/>
    </source>
</evidence>
<name>A0A151P1M9_ALLMI</name>
<keyword evidence="2" id="KW-1185">Reference proteome</keyword>
<dbReference type="AlphaFoldDB" id="A0A151P1M9"/>
<proteinExistence type="predicted"/>
<comment type="caution">
    <text evidence="1">The sequence shown here is derived from an EMBL/GenBank/DDBJ whole genome shotgun (WGS) entry which is preliminary data.</text>
</comment>
<dbReference type="EMBL" id="AKHW03001258">
    <property type="protein sequence ID" value="KYO42992.1"/>
    <property type="molecule type" value="Genomic_DNA"/>
</dbReference>
<dbReference type="Proteomes" id="UP000050525">
    <property type="component" value="Unassembled WGS sequence"/>
</dbReference>
<organism evidence="1 2">
    <name type="scientific">Alligator mississippiensis</name>
    <name type="common">American alligator</name>
    <dbReference type="NCBI Taxonomy" id="8496"/>
    <lineage>
        <taxon>Eukaryota</taxon>
        <taxon>Metazoa</taxon>
        <taxon>Chordata</taxon>
        <taxon>Craniata</taxon>
        <taxon>Vertebrata</taxon>
        <taxon>Euteleostomi</taxon>
        <taxon>Archelosauria</taxon>
        <taxon>Archosauria</taxon>
        <taxon>Crocodylia</taxon>
        <taxon>Alligatoridae</taxon>
        <taxon>Alligatorinae</taxon>
        <taxon>Alligator</taxon>
    </lineage>
</organism>
<reference evidence="1 2" key="1">
    <citation type="journal article" date="2012" name="Genome Biol.">
        <title>Sequencing three crocodilian genomes to illuminate the evolution of archosaurs and amniotes.</title>
        <authorList>
            <person name="St John J.A."/>
            <person name="Braun E.L."/>
            <person name="Isberg S.R."/>
            <person name="Miles L.G."/>
            <person name="Chong A.Y."/>
            <person name="Gongora J."/>
            <person name="Dalzell P."/>
            <person name="Moran C."/>
            <person name="Bed'hom B."/>
            <person name="Abzhanov A."/>
            <person name="Burgess S.C."/>
            <person name="Cooksey A.M."/>
            <person name="Castoe T.A."/>
            <person name="Crawford N.G."/>
            <person name="Densmore L.D."/>
            <person name="Drew J.C."/>
            <person name="Edwards S.V."/>
            <person name="Faircloth B.C."/>
            <person name="Fujita M.K."/>
            <person name="Greenwold M.J."/>
            <person name="Hoffmann F.G."/>
            <person name="Howard J.M."/>
            <person name="Iguchi T."/>
            <person name="Janes D.E."/>
            <person name="Khan S.Y."/>
            <person name="Kohno S."/>
            <person name="de Koning A.J."/>
            <person name="Lance S.L."/>
            <person name="McCarthy F.M."/>
            <person name="McCormack J.E."/>
            <person name="Merchant M.E."/>
            <person name="Peterson D.G."/>
            <person name="Pollock D.D."/>
            <person name="Pourmand N."/>
            <person name="Raney B.J."/>
            <person name="Roessler K.A."/>
            <person name="Sanford J.R."/>
            <person name="Sawyer R.H."/>
            <person name="Schmidt C.J."/>
            <person name="Triplett E.W."/>
            <person name="Tuberville T.D."/>
            <person name="Venegas-Anaya M."/>
            <person name="Howard J.T."/>
            <person name="Jarvis E.D."/>
            <person name="Guillette L.J.Jr."/>
            <person name="Glenn T.C."/>
            <person name="Green R.E."/>
            <person name="Ray D.A."/>
        </authorList>
    </citation>
    <scope>NUCLEOTIDE SEQUENCE [LARGE SCALE GENOMIC DNA]</scope>
    <source>
        <strain evidence="1">KSC_2009_1</strain>
    </source>
</reference>
<accession>A0A151P1M9</accession>
<sequence>MDISLQKSKVMTTSKITDSNVDVKRGSRQTEKKNPVCKNGLTGLPLDEFITINLSKQSSNNNDDDMKEAPALLPQLRDRSAHHRLTLPSLLLERQDEVNHEWSLAWFQKCGKLAEPIQHFQVKQRYLQAVYVRKGGDRIIYQELTGTTPDLLIIVPLSVQLMYGLIFGCTELL</sequence>